<organism evidence="6 7">
    <name type="scientific">Penstemon smallii</name>
    <dbReference type="NCBI Taxonomy" id="265156"/>
    <lineage>
        <taxon>Eukaryota</taxon>
        <taxon>Viridiplantae</taxon>
        <taxon>Streptophyta</taxon>
        <taxon>Embryophyta</taxon>
        <taxon>Tracheophyta</taxon>
        <taxon>Spermatophyta</taxon>
        <taxon>Magnoliopsida</taxon>
        <taxon>eudicotyledons</taxon>
        <taxon>Gunneridae</taxon>
        <taxon>Pentapetalae</taxon>
        <taxon>asterids</taxon>
        <taxon>lamiids</taxon>
        <taxon>Lamiales</taxon>
        <taxon>Plantaginaceae</taxon>
        <taxon>Cheloneae</taxon>
        <taxon>Penstemon</taxon>
    </lineage>
</organism>
<evidence type="ECO:0000313" key="6">
    <source>
        <dbReference type="EMBL" id="KAL3844913.1"/>
    </source>
</evidence>
<dbReference type="InterPro" id="IPR042086">
    <property type="entry name" value="MeTrfase_capping"/>
</dbReference>
<gene>
    <name evidence="6" type="ORF">ACJIZ3_002316</name>
</gene>
<evidence type="ECO:0000256" key="2">
    <source>
        <dbReference type="ARBA" id="ARBA00022603"/>
    </source>
</evidence>
<evidence type="ECO:0000256" key="5">
    <source>
        <dbReference type="ARBA" id="ARBA00022842"/>
    </source>
</evidence>
<dbReference type="GO" id="GO:0046872">
    <property type="term" value="F:metal ion binding"/>
    <property type="evidence" value="ECO:0007669"/>
    <property type="project" value="UniProtKB-KW"/>
</dbReference>
<reference evidence="6 7" key="1">
    <citation type="submission" date="2024-12" db="EMBL/GenBank/DDBJ databases">
        <title>The unique morphological basis and parallel evolutionary history of personate flowers in Penstemon.</title>
        <authorList>
            <person name="Depatie T.H."/>
            <person name="Wessinger C.A."/>
        </authorList>
    </citation>
    <scope>NUCLEOTIDE SEQUENCE [LARGE SCALE GENOMIC DNA]</scope>
    <source>
        <strain evidence="6">WTNN_2</strain>
        <tissue evidence="6">Leaf</tissue>
    </source>
</reference>
<comment type="caution">
    <text evidence="6">The sequence shown here is derived from an EMBL/GenBank/DDBJ whole genome shotgun (WGS) entry which is preliminary data.</text>
</comment>
<keyword evidence="2" id="KW-0489">Methyltransferase</keyword>
<keyword evidence="3" id="KW-0808">Transferase</keyword>
<accession>A0ABD3U8N5</accession>
<sequence length="364" mass="41047">MDEGKCKEASSKYHMIGGHGPNSYSLNSEYQKQLLVSAEDLIKELTHEHLNIDENPSLITHNNTFRIADFGCSIGPNTFFAVENIISAIENKSNQNNSDIPEFQVFFNDLIDNDCNTLFRNIPKSRQYFVAAVPGSFYGQLFPKATLHFAHCSTALHWLSKIPKKVTETSSISWNKGRIHYSGAANEVKKAYSDQYEEDMDVFLSARGKELVNGGLMVLVVLCFPDGVLSSDSSIGVAFDIFGSCLKDMVKIGKISEEKMDSFNLPFYYPWPSEMKALIEANGLFHIEKIAKLASPMRSKPDAQVLTYHLRAVIGGLIEQHFGNGVVEELFTNHLEKLSRSPILVDDKYWKETNYFIYLKRKDG</sequence>
<evidence type="ECO:0000256" key="4">
    <source>
        <dbReference type="ARBA" id="ARBA00022723"/>
    </source>
</evidence>
<dbReference type="InterPro" id="IPR029063">
    <property type="entry name" value="SAM-dependent_MTases_sf"/>
</dbReference>
<comment type="similarity">
    <text evidence="1">Belongs to the methyltransferase superfamily. Type-7 methyltransferase family.</text>
</comment>
<evidence type="ECO:0008006" key="8">
    <source>
        <dbReference type="Google" id="ProtNLM"/>
    </source>
</evidence>
<keyword evidence="4" id="KW-0479">Metal-binding</keyword>
<keyword evidence="7" id="KW-1185">Reference proteome</keyword>
<dbReference type="SUPFAM" id="SSF53335">
    <property type="entry name" value="S-adenosyl-L-methionine-dependent methyltransferases"/>
    <property type="match status" value="1"/>
</dbReference>
<dbReference type="Proteomes" id="UP001634393">
    <property type="component" value="Unassembled WGS sequence"/>
</dbReference>
<evidence type="ECO:0000256" key="3">
    <source>
        <dbReference type="ARBA" id="ARBA00022679"/>
    </source>
</evidence>
<dbReference type="Gene3D" id="3.40.50.150">
    <property type="entry name" value="Vaccinia Virus protein VP39"/>
    <property type="match status" value="1"/>
</dbReference>
<evidence type="ECO:0000256" key="1">
    <source>
        <dbReference type="ARBA" id="ARBA00007967"/>
    </source>
</evidence>
<dbReference type="EMBL" id="JBJXBP010000002">
    <property type="protein sequence ID" value="KAL3844913.1"/>
    <property type="molecule type" value="Genomic_DNA"/>
</dbReference>
<proteinExistence type="inferred from homology"/>
<keyword evidence="5" id="KW-0460">Magnesium</keyword>
<dbReference type="InterPro" id="IPR005299">
    <property type="entry name" value="MeTrfase_7"/>
</dbReference>
<dbReference type="Gene3D" id="1.10.1200.270">
    <property type="entry name" value="Methyltransferase, alpha-helical capping domain"/>
    <property type="match status" value="1"/>
</dbReference>
<name>A0ABD3U8N5_9LAMI</name>
<dbReference type="GO" id="GO:0032259">
    <property type="term" value="P:methylation"/>
    <property type="evidence" value="ECO:0007669"/>
    <property type="project" value="UniProtKB-KW"/>
</dbReference>
<dbReference type="GO" id="GO:0008168">
    <property type="term" value="F:methyltransferase activity"/>
    <property type="evidence" value="ECO:0007669"/>
    <property type="project" value="UniProtKB-KW"/>
</dbReference>
<dbReference type="PANTHER" id="PTHR31009">
    <property type="entry name" value="S-ADENOSYL-L-METHIONINE:CARBOXYL METHYLTRANSFERASE FAMILY PROTEIN"/>
    <property type="match status" value="1"/>
</dbReference>
<evidence type="ECO:0000313" key="7">
    <source>
        <dbReference type="Proteomes" id="UP001634393"/>
    </source>
</evidence>
<dbReference type="AlphaFoldDB" id="A0ABD3U8N5"/>
<dbReference type="Pfam" id="PF03492">
    <property type="entry name" value="Methyltransf_7"/>
    <property type="match status" value="1"/>
</dbReference>
<protein>
    <recommendedName>
        <fullName evidence="8">S-adenosylmethionine-dependent methyltransferase</fullName>
    </recommendedName>
</protein>